<sequence length="265" mass="29223">MVETAYAEPPLAAWSSILTAPRAQRMAHLNPDVRLWSVTADDRSYIVRSFGRWRPGAGMVDEYRVLLHLKDAGFPVAVPIVTDAGTLAARDGHRTYVLVPRLAAEKQEELPTGDVCFQIGSAIGNLHAALAQYPWPVRSYEHDVLQQAFDEALQKLPQAVRESSVRPHQAVVTSSLRGLPRQLIHGDCNAGNILVSRGRVSGVIDLDQLRAAMLAAEITLTSWSHVLLTERRDRARPDERARYDAGVAALSWISRHFAELNAALA</sequence>
<dbReference type="GO" id="GO:0019202">
    <property type="term" value="F:amino acid kinase activity"/>
    <property type="evidence" value="ECO:0007669"/>
    <property type="project" value="TreeGrafter"/>
</dbReference>
<dbReference type="PANTHER" id="PTHR21064">
    <property type="entry name" value="AMINOGLYCOSIDE PHOSPHOTRANSFERASE DOMAIN-CONTAINING PROTEIN-RELATED"/>
    <property type="match status" value="1"/>
</dbReference>
<dbReference type="InterPro" id="IPR002575">
    <property type="entry name" value="Aminoglycoside_PTrfase"/>
</dbReference>
<dbReference type="InterPro" id="IPR050249">
    <property type="entry name" value="Pseudomonas-type_ThrB"/>
</dbReference>
<keyword evidence="3" id="KW-0808">Transferase</keyword>
<reference evidence="4" key="1">
    <citation type="submission" date="2009-09" db="EMBL/GenBank/DDBJ databases">
        <title>The complete genome of Kribbella flavida DSM 17836.</title>
        <authorList>
            <consortium name="US DOE Joint Genome Institute (JGI-PGF)"/>
            <person name="Lucas S."/>
            <person name="Copeland A."/>
            <person name="Lapidus A."/>
            <person name="Glavina del Rio T."/>
            <person name="Dalin E."/>
            <person name="Tice H."/>
            <person name="Bruce D."/>
            <person name="Goodwin L."/>
            <person name="Pitluck S."/>
            <person name="Kyrpides N."/>
            <person name="Mavromatis K."/>
            <person name="Ivanova N."/>
            <person name="Saunders E."/>
            <person name="Brettin T."/>
            <person name="Detter J.C."/>
            <person name="Han C."/>
            <person name="Larimer F."/>
            <person name="Land M."/>
            <person name="Hauser L."/>
            <person name="Markowitz V."/>
            <person name="Cheng J.-F."/>
            <person name="Hugenholtz P."/>
            <person name="Woyke T."/>
            <person name="Wu D."/>
            <person name="Pukall R."/>
            <person name="Klenk H.-P."/>
            <person name="Eisen J.A."/>
        </authorList>
    </citation>
    <scope>NUCLEOTIDE SEQUENCE [LARGE SCALE GENOMIC DNA]</scope>
    <source>
        <strain evidence="4">DSM 17836 / JCM 10339 / NBRC 14399</strain>
    </source>
</reference>
<organism evidence="3 4">
    <name type="scientific">Kribbella flavida (strain DSM 17836 / JCM 10339 / NBRC 14399)</name>
    <dbReference type="NCBI Taxonomy" id="479435"/>
    <lineage>
        <taxon>Bacteria</taxon>
        <taxon>Bacillati</taxon>
        <taxon>Actinomycetota</taxon>
        <taxon>Actinomycetes</taxon>
        <taxon>Propionibacteriales</taxon>
        <taxon>Kribbellaceae</taxon>
        <taxon>Kribbella</taxon>
    </lineage>
</organism>
<evidence type="ECO:0000259" key="2">
    <source>
        <dbReference type="Pfam" id="PF01636"/>
    </source>
</evidence>
<evidence type="ECO:0000313" key="3">
    <source>
        <dbReference type="EMBL" id="ADB33860.1"/>
    </source>
</evidence>
<evidence type="ECO:0000256" key="1">
    <source>
        <dbReference type="ARBA" id="ARBA00038240"/>
    </source>
</evidence>
<name>D2Q0R0_KRIFD</name>
<dbReference type="EMBL" id="CP001736">
    <property type="protein sequence ID" value="ADB33860.1"/>
    <property type="molecule type" value="Genomic_DNA"/>
</dbReference>
<dbReference type="RefSeq" id="WP_012922414.1">
    <property type="nucleotide sequence ID" value="NC_013729.1"/>
</dbReference>
<dbReference type="eggNOG" id="COG2334">
    <property type="taxonomic scope" value="Bacteria"/>
</dbReference>
<dbReference type="InterPro" id="IPR011009">
    <property type="entry name" value="Kinase-like_dom_sf"/>
</dbReference>
<keyword evidence="4" id="KW-1185">Reference proteome</keyword>
<dbReference type="OrthoDB" id="3723194at2"/>
<dbReference type="Proteomes" id="UP000007967">
    <property type="component" value="Chromosome"/>
</dbReference>
<dbReference type="KEGG" id="kfl:Kfla_4844"/>
<evidence type="ECO:0000313" key="4">
    <source>
        <dbReference type="Proteomes" id="UP000007967"/>
    </source>
</evidence>
<dbReference type="PANTHER" id="PTHR21064:SF6">
    <property type="entry name" value="AMINOGLYCOSIDE PHOSPHOTRANSFERASE DOMAIN-CONTAINING PROTEIN"/>
    <property type="match status" value="1"/>
</dbReference>
<gene>
    <name evidence="3" type="ordered locus">Kfla_4844</name>
</gene>
<dbReference type="SUPFAM" id="SSF56112">
    <property type="entry name" value="Protein kinase-like (PK-like)"/>
    <property type="match status" value="1"/>
</dbReference>
<reference evidence="3 4" key="2">
    <citation type="journal article" date="2010" name="Stand. Genomic Sci.">
        <title>Complete genome sequence of Kribbella flavida type strain (IFO 14399).</title>
        <authorList>
            <person name="Pukall R."/>
            <person name="Lapidus A."/>
            <person name="Glavina Del Rio T."/>
            <person name="Copeland A."/>
            <person name="Tice H."/>
            <person name="Cheng J.-F."/>
            <person name="Lucas S."/>
            <person name="Chen F."/>
            <person name="Nolan M."/>
            <person name="LaButti K."/>
            <person name="Pati A."/>
            <person name="Ivanova N."/>
            <person name="Mavrommatis K."/>
            <person name="Mikhailova N."/>
            <person name="Pitluck S."/>
            <person name="Bruce D."/>
            <person name="Goodwin L."/>
            <person name="Land M."/>
            <person name="Hauser L."/>
            <person name="Chang Y.-J."/>
            <person name="Jeffries C.D."/>
            <person name="Chen A."/>
            <person name="Palaniappan K."/>
            <person name="Chain P."/>
            <person name="Rohde M."/>
            <person name="Goeker M."/>
            <person name="Bristow J."/>
            <person name="Eisen J.A."/>
            <person name="Markowitz V."/>
            <person name="Hugenholtz P."/>
            <person name="Kyrpides N.C."/>
            <person name="Klenk H.-P."/>
            <person name="Brettin T."/>
        </authorList>
    </citation>
    <scope>NUCLEOTIDE SEQUENCE [LARGE SCALE GENOMIC DNA]</scope>
    <source>
        <strain evidence="4">DSM 17836 / JCM 10339 / NBRC 14399</strain>
    </source>
</reference>
<dbReference type="AlphaFoldDB" id="D2Q0R0"/>
<dbReference type="Gene3D" id="3.90.1200.10">
    <property type="match status" value="1"/>
</dbReference>
<accession>D2Q0R0</accession>
<feature type="domain" description="Aminoglycoside phosphotransferase" evidence="2">
    <location>
        <begin position="36"/>
        <end position="243"/>
    </location>
</feature>
<protein>
    <submittedName>
        <fullName evidence="3">Aminoglycoside phosphotransferase</fullName>
    </submittedName>
</protein>
<dbReference type="Pfam" id="PF01636">
    <property type="entry name" value="APH"/>
    <property type="match status" value="1"/>
</dbReference>
<dbReference type="STRING" id="479435.Kfla_4844"/>
<proteinExistence type="inferred from homology"/>
<dbReference type="HOGENOM" id="CLU_1048815_0_0_11"/>
<comment type="similarity">
    <text evidence="1">Belongs to the pseudomonas-type ThrB family.</text>
</comment>